<dbReference type="HOGENOM" id="CLU_140243_2_0_9"/>
<dbReference type="EMBL" id="CP002164">
    <property type="protein sequence ID" value="ADL41956.1"/>
    <property type="molecule type" value="Genomic_DNA"/>
</dbReference>
<protein>
    <recommendedName>
        <fullName evidence="1">UPF0342 protein COB47_0640</fullName>
    </recommendedName>
</protein>
<organism evidence="2 3">
    <name type="scientific">Caldicellulosiruptor obsidiansis (strain ATCC BAA-2073 / JCM 16842 / OB47)</name>
    <dbReference type="NCBI Taxonomy" id="608506"/>
    <lineage>
        <taxon>Bacteria</taxon>
        <taxon>Bacillati</taxon>
        <taxon>Bacillota</taxon>
        <taxon>Bacillota incertae sedis</taxon>
        <taxon>Caldicellulosiruptorales</taxon>
        <taxon>Caldicellulosiruptoraceae</taxon>
        <taxon>Caldicellulosiruptor</taxon>
    </lineage>
</organism>
<dbReference type="Proteomes" id="UP000000347">
    <property type="component" value="Chromosome"/>
</dbReference>
<comment type="similarity">
    <text evidence="1">Belongs to the UPF0342 family.</text>
</comment>
<accession>D9TIX4</accession>
<dbReference type="Gene3D" id="1.20.1500.10">
    <property type="entry name" value="YheA/YmcA-like"/>
    <property type="match status" value="1"/>
</dbReference>
<dbReference type="STRING" id="608506.COB47_0640"/>
<sequence length="121" mass="14126">MRNVYDIAYELANALKESSEVKRFKAAKEKVEKDEKLKQMISDFKKKQFELEQKRLKGEEITSSDVYSLQQLYQIISLNPDIEEYLSAEMMLAKIIADISKIIVDSIELKDELWGFADINK</sequence>
<dbReference type="AlphaFoldDB" id="D9TIX4"/>
<dbReference type="InterPro" id="IPR023378">
    <property type="entry name" value="YheA/YmcA-like_dom_sf"/>
</dbReference>
<gene>
    <name evidence="2" type="ordered locus">COB47_0640</name>
</gene>
<reference evidence="2 3" key="1">
    <citation type="journal article" date="2010" name="J. Bacteriol.">
        <title>Complete genome sequence of the cellulolytic thermophile Caldicellulosiruptor obsidiansis OB47T.</title>
        <authorList>
            <person name="Elkins J.G."/>
            <person name="Lochner A."/>
            <person name="Hamilton-Brehm S.D."/>
            <person name="Davenport K.W."/>
            <person name="Podar M."/>
            <person name="Brown S.D."/>
            <person name="Land M.L."/>
            <person name="Hauser L.J."/>
            <person name="Klingeman D.M."/>
            <person name="Raman B."/>
            <person name="Goodwin L.A."/>
            <person name="Tapia R."/>
            <person name="Meincke L.J."/>
            <person name="Detter J.C."/>
            <person name="Bruce D.C."/>
            <person name="Han C.S."/>
            <person name="Palumbo A.V."/>
            <person name="Cottingham R.W."/>
            <person name="Keller M."/>
            <person name="Graham D.E."/>
        </authorList>
    </citation>
    <scope>NUCLEOTIDE SEQUENCE [LARGE SCALE GENOMIC DNA]</scope>
    <source>
        <strain evidence="3">ATCC BAA-2073 / strain OB47</strain>
    </source>
</reference>
<dbReference type="Pfam" id="PF06133">
    <property type="entry name" value="Com_YlbF"/>
    <property type="match status" value="1"/>
</dbReference>
<dbReference type="RefSeq" id="WP_013289960.1">
    <property type="nucleotide sequence ID" value="NC_014392.1"/>
</dbReference>
<evidence type="ECO:0000256" key="1">
    <source>
        <dbReference type="HAMAP-Rule" id="MF_01526"/>
    </source>
</evidence>
<dbReference type="OrthoDB" id="9811402at2"/>
<dbReference type="SUPFAM" id="SSF158622">
    <property type="entry name" value="YheA/YmcA-like"/>
    <property type="match status" value="1"/>
</dbReference>
<keyword evidence="3" id="KW-1185">Reference proteome</keyword>
<dbReference type="KEGG" id="cob:COB47_0640"/>
<dbReference type="eggNOG" id="COG3679">
    <property type="taxonomic scope" value="Bacteria"/>
</dbReference>
<evidence type="ECO:0000313" key="3">
    <source>
        <dbReference type="Proteomes" id="UP000000347"/>
    </source>
</evidence>
<dbReference type="InterPro" id="IPR010368">
    <property type="entry name" value="Com_YlbF"/>
</dbReference>
<dbReference type="HAMAP" id="MF_01526">
    <property type="entry name" value="UPF0342"/>
    <property type="match status" value="1"/>
</dbReference>
<evidence type="ECO:0000313" key="2">
    <source>
        <dbReference type="EMBL" id="ADL41956.1"/>
    </source>
</evidence>
<name>D9TIX4_CALOO</name>
<proteinExistence type="inferred from homology"/>